<organism evidence="3 4">
    <name type="scientific">Streptomonospora halophila</name>
    <dbReference type="NCBI Taxonomy" id="427369"/>
    <lineage>
        <taxon>Bacteria</taxon>
        <taxon>Bacillati</taxon>
        <taxon>Actinomycetota</taxon>
        <taxon>Actinomycetes</taxon>
        <taxon>Streptosporangiales</taxon>
        <taxon>Nocardiopsidaceae</taxon>
        <taxon>Streptomonospora</taxon>
    </lineage>
</organism>
<dbReference type="InterPro" id="IPR048576">
    <property type="entry name" value="Rv2175c_wHTH"/>
</dbReference>
<dbReference type="Pfam" id="PF18367">
    <property type="entry name" value="Rv2175c_C"/>
    <property type="match status" value="1"/>
</dbReference>
<evidence type="ECO:0000259" key="1">
    <source>
        <dbReference type="Pfam" id="PF18367"/>
    </source>
</evidence>
<dbReference type="Proteomes" id="UP001499993">
    <property type="component" value="Unassembled WGS sequence"/>
</dbReference>
<dbReference type="GO" id="GO:0003677">
    <property type="term" value="F:DNA binding"/>
    <property type="evidence" value="ECO:0007669"/>
    <property type="project" value="UniProtKB-KW"/>
</dbReference>
<dbReference type="InterPro" id="IPR041098">
    <property type="entry name" value="Rv2175c_C"/>
</dbReference>
<evidence type="ECO:0000313" key="4">
    <source>
        <dbReference type="Proteomes" id="UP001499993"/>
    </source>
</evidence>
<evidence type="ECO:0000313" key="3">
    <source>
        <dbReference type="EMBL" id="GAA4927670.1"/>
    </source>
</evidence>
<keyword evidence="3" id="KW-0238">DNA-binding</keyword>
<sequence>MWHIGSVNENDSDIDALVGEWMTLKDAAQELNVSPNRVKQFIADHKLLGVRRGGELCVPAAFISRGDVVKGLPGTLTVLADSGFSTEEALEWMFTPDDTLPGAPIEALSDNRGTEVRRRAQAMAF</sequence>
<proteinExistence type="predicted"/>
<feature type="domain" description="Rv2175c C-terminal" evidence="1">
    <location>
        <begin position="69"/>
        <end position="124"/>
    </location>
</feature>
<dbReference type="Pfam" id="PF21531">
    <property type="entry name" value="Rv2175c_wHTH"/>
    <property type="match status" value="1"/>
</dbReference>
<gene>
    <name evidence="3" type="ORF">GCM10023224_03430</name>
</gene>
<protein>
    <submittedName>
        <fullName evidence="3">Rv2175c family DNA-binding protein</fullName>
    </submittedName>
</protein>
<comment type="caution">
    <text evidence="3">The sequence shown here is derived from an EMBL/GenBank/DDBJ whole genome shotgun (WGS) entry which is preliminary data.</text>
</comment>
<accession>A0ABP9G3P9</accession>
<name>A0ABP9G3P9_9ACTN</name>
<keyword evidence="4" id="KW-1185">Reference proteome</keyword>
<dbReference type="EMBL" id="BAABIK010000001">
    <property type="protein sequence ID" value="GAA4927670.1"/>
    <property type="molecule type" value="Genomic_DNA"/>
</dbReference>
<reference evidence="4" key="1">
    <citation type="journal article" date="2019" name="Int. J. Syst. Evol. Microbiol.">
        <title>The Global Catalogue of Microorganisms (GCM) 10K type strain sequencing project: providing services to taxonomists for standard genome sequencing and annotation.</title>
        <authorList>
            <consortium name="The Broad Institute Genomics Platform"/>
            <consortium name="The Broad Institute Genome Sequencing Center for Infectious Disease"/>
            <person name="Wu L."/>
            <person name="Ma J."/>
        </authorList>
    </citation>
    <scope>NUCLEOTIDE SEQUENCE [LARGE SCALE GENOMIC DNA]</scope>
    <source>
        <strain evidence="4">JCM 18123</strain>
    </source>
</reference>
<feature type="domain" description="DNA-binding protein Rv2175c wHTH" evidence="2">
    <location>
        <begin position="20"/>
        <end position="63"/>
    </location>
</feature>
<evidence type="ECO:0000259" key="2">
    <source>
        <dbReference type="Pfam" id="PF21531"/>
    </source>
</evidence>